<dbReference type="InterPro" id="IPR027417">
    <property type="entry name" value="P-loop_NTPase"/>
</dbReference>
<evidence type="ECO:0000256" key="4">
    <source>
        <dbReference type="ARBA" id="ARBA00023163"/>
    </source>
</evidence>
<protein>
    <submittedName>
        <fullName evidence="6">Transcriptional regulator of acetoin/glycerol metabolism</fullName>
    </submittedName>
</protein>
<evidence type="ECO:0000256" key="3">
    <source>
        <dbReference type="ARBA" id="ARBA00023015"/>
    </source>
</evidence>
<dbReference type="InterPro" id="IPR029016">
    <property type="entry name" value="GAF-like_dom_sf"/>
</dbReference>
<dbReference type="Gene3D" id="1.10.8.60">
    <property type="match status" value="1"/>
</dbReference>
<keyword evidence="1" id="KW-0547">Nucleotide-binding</keyword>
<accession>A0A562ESW5</accession>
<dbReference type="InterPro" id="IPR002078">
    <property type="entry name" value="Sigma_54_int"/>
</dbReference>
<evidence type="ECO:0000256" key="1">
    <source>
        <dbReference type="ARBA" id="ARBA00022741"/>
    </source>
</evidence>
<keyword evidence="3" id="KW-0805">Transcription regulation</keyword>
<dbReference type="SUPFAM" id="SSF52540">
    <property type="entry name" value="P-loop containing nucleoside triphosphate hydrolases"/>
    <property type="match status" value="1"/>
</dbReference>
<evidence type="ECO:0000313" key="7">
    <source>
        <dbReference type="Proteomes" id="UP000317573"/>
    </source>
</evidence>
<dbReference type="AlphaFoldDB" id="A0A562ESW5"/>
<gene>
    <name evidence="6" type="ORF">L618_000100003380</name>
</gene>
<keyword evidence="2" id="KW-0067">ATP-binding</keyword>
<evidence type="ECO:0000313" key="6">
    <source>
        <dbReference type="EMBL" id="TWH24883.1"/>
    </source>
</evidence>
<evidence type="ECO:0000259" key="5">
    <source>
        <dbReference type="PROSITE" id="PS50045"/>
    </source>
</evidence>
<dbReference type="GO" id="GO:0006355">
    <property type="term" value="P:regulation of DNA-templated transcription"/>
    <property type="evidence" value="ECO:0007669"/>
    <property type="project" value="InterPro"/>
</dbReference>
<dbReference type="PRINTS" id="PR01590">
    <property type="entry name" value="HTHFIS"/>
</dbReference>
<dbReference type="Pfam" id="PF02954">
    <property type="entry name" value="HTH_8"/>
    <property type="match status" value="1"/>
</dbReference>
<feature type="domain" description="Sigma-54 factor interaction" evidence="5">
    <location>
        <begin position="295"/>
        <end position="490"/>
    </location>
</feature>
<dbReference type="PANTHER" id="PTHR32071:SF122">
    <property type="entry name" value="SIGMA FACTOR"/>
    <property type="match status" value="1"/>
</dbReference>
<dbReference type="GO" id="GO:0005524">
    <property type="term" value="F:ATP binding"/>
    <property type="evidence" value="ECO:0007669"/>
    <property type="project" value="UniProtKB-KW"/>
</dbReference>
<dbReference type="PANTHER" id="PTHR32071">
    <property type="entry name" value="TRANSCRIPTIONAL REGULATORY PROTEIN"/>
    <property type="match status" value="1"/>
</dbReference>
<dbReference type="RefSeq" id="WP_145690510.1">
    <property type="nucleotide sequence ID" value="NZ_VLJT01000001.1"/>
</dbReference>
<sequence length="580" mass="63261">MRHWLRVSWLRSAQANVDADQPGADYVDPDTVDTVLTRAATPVLDAMAQEIDSEPVSLILTDASGTVLRRHLGDTGLAAALDSVHLAPGFRYAETSVGTNGIGTSLEVGAPLLIRGDEHYNGRLRRFSCAGAPVTHPVTGAVLGAVDLTTLAENTNALLLSFAKMVAQRIREQILEEAGELDRALLRDYHLACQHSGRPVIAIGDEVLMMNDLTQRMFDSRDQAAIIDRTRDSRGRSEPFTLLADLPSGVTARLSYRPTFVDDRLAGGIVHIKEQVTRGRTRTAGRGGAPVLRSVVGTSATWTRAVEEVFDACARTEWIVVDGEPGSGRSALVRAVHEYARSGRLLVPVDASAVSVDELLERIATAVDEGADLLIRRVDGLDGDTLDAVSDLLLDEASNSAADDSWVTVTMDSADGLPDTHPLLRLFPRTVPVPPLRHHVDDLPELSRFLLDSMGAENLTLSRAAANQLARLSWQGNVTHLRSVLEDIFRRRRSGTIELDDLPAECRSATRRRLTRIESLERDAVVDALTLHNGDKAAAAQALGMSRATIYRKIREYGIEFGRAPKPERTTRQRRSVSRS</sequence>
<dbReference type="InterPro" id="IPR009057">
    <property type="entry name" value="Homeodomain-like_sf"/>
</dbReference>
<dbReference type="PROSITE" id="PS50045">
    <property type="entry name" value="SIGMA54_INTERACT_4"/>
    <property type="match status" value="1"/>
</dbReference>
<dbReference type="Proteomes" id="UP000317573">
    <property type="component" value="Unassembled WGS sequence"/>
</dbReference>
<dbReference type="GO" id="GO:0043565">
    <property type="term" value="F:sequence-specific DNA binding"/>
    <property type="evidence" value="ECO:0007669"/>
    <property type="project" value="InterPro"/>
</dbReference>
<dbReference type="SUPFAM" id="SSF46689">
    <property type="entry name" value="Homeodomain-like"/>
    <property type="match status" value="1"/>
</dbReference>
<dbReference type="EMBL" id="VLJT01000001">
    <property type="protein sequence ID" value="TWH24883.1"/>
    <property type="molecule type" value="Genomic_DNA"/>
</dbReference>
<dbReference type="Gene3D" id="3.40.50.300">
    <property type="entry name" value="P-loop containing nucleotide triphosphate hydrolases"/>
    <property type="match status" value="1"/>
</dbReference>
<keyword evidence="4" id="KW-0804">Transcription</keyword>
<dbReference type="Pfam" id="PF25601">
    <property type="entry name" value="AAA_lid_14"/>
    <property type="match status" value="1"/>
</dbReference>
<organism evidence="6 7">
    <name type="scientific">Rhodococcus rhodochrous J45</name>
    <dbReference type="NCBI Taxonomy" id="935266"/>
    <lineage>
        <taxon>Bacteria</taxon>
        <taxon>Bacillati</taxon>
        <taxon>Actinomycetota</taxon>
        <taxon>Actinomycetes</taxon>
        <taxon>Mycobacteriales</taxon>
        <taxon>Nocardiaceae</taxon>
        <taxon>Rhodococcus</taxon>
    </lineage>
</organism>
<comment type="caution">
    <text evidence="6">The sequence shown here is derived from an EMBL/GenBank/DDBJ whole genome shotgun (WGS) entry which is preliminary data.</text>
</comment>
<name>A0A562ESW5_RHORH</name>
<reference evidence="6 7" key="1">
    <citation type="submission" date="2019-07" db="EMBL/GenBank/DDBJ databases">
        <title>Genome sequencing of lignin-degrading bacterial isolates.</title>
        <authorList>
            <person name="Gladden J."/>
        </authorList>
    </citation>
    <scope>NUCLEOTIDE SEQUENCE [LARGE SCALE GENOMIC DNA]</scope>
    <source>
        <strain evidence="6 7">J45</strain>
    </source>
</reference>
<dbReference type="InterPro" id="IPR058031">
    <property type="entry name" value="AAA_lid_NorR"/>
</dbReference>
<evidence type="ECO:0000256" key="2">
    <source>
        <dbReference type="ARBA" id="ARBA00022840"/>
    </source>
</evidence>
<dbReference type="Gene3D" id="1.10.10.60">
    <property type="entry name" value="Homeodomain-like"/>
    <property type="match status" value="1"/>
</dbReference>
<proteinExistence type="predicted"/>
<dbReference type="Gene3D" id="3.30.450.40">
    <property type="match status" value="1"/>
</dbReference>
<dbReference type="InterPro" id="IPR002197">
    <property type="entry name" value="HTH_Fis"/>
</dbReference>